<evidence type="ECO:0000313" key="2">
    <source>
        <dbReference type="Proteomes" id="UP000672027"/>
    </source>
</evidence>
<dbReference type="Gene3D" id="1.10.10.10">
    <property type="entry name" value="Winged helix-like DNA-binding domain superfamily/Winged helix DNA-binding domain"/>
    <property type="match status" value="1"/>
</dbReference>
<sequence>MNMVAVFDEIIRHKPAASEWLAWACLMRQTLCFGKAGDDLADSRLEKLTGLRRDRARAAVRTVVDMGLFDYAGKGKYGTLYRIPQRFLGDDGYIGFSSNIDANIGASETDAYADISADKAETNTPEHGEAYQKLVETNRMLIEANQVLVNTNQKLVETNQVLVNALPSFGEQLTKTRLNAYQELVTDINKPKHTKTTTTLNLDSEEPYPERWPEHWDRLVGGGNDFQAWEQYAAAANEQPAHTAVPESTLPAKRSIPASTASGITAEALQYPAALTADELADAPKKLDGLHPQMAQEVLDALAWKMANGEVKKSNIGLLVWLANSARTGAFDRTPALEWRKQQQEQQGKLAKVSVTELNNLSNEIKALQAIYKAGGIDDPTSLEVINAKKATYFQQLEIYKLTQQETHQ</sequence>
<protein>
    <submittedName>
        <fullName evidence="1">Uncharacterized protein</fullName>
    </submittedName>
</protein>
<evidence type="ECO:0000313" key="1">
    <source>
        <dbReference type="EMBL" id="QTR51623.1"/>
    </source>
</evidence>
<dbReference type="EMBL" id="CP072800">
    <property type="protein sequence ID" value="QTR51623.1"/>
    <property type="molecule type" value="Genomic_DNA"/>
</dbReference>
<proteinExistence type="predicted"/>
<gene>
    <name evidence="1" type="ORF">J8380_08810</name>
</gene>
<accession>A0ABX7X8R8</accession>
<keyword evidence="2" id="KW-1185">Reference proteome</keyword>
<reference evidence="1 2" key="1">
    <citation type="submission" date="2021-04" db="EMBL/GenBank/DDBJ databases">
        <title>Genomics, taxonomy and metabolism of representatives of sulfur bacteria of the genus Thiothrix: Thiothrix fructosivorans QT, Thiothrix unzii A1T and three new species, Thiothrix subterranea sp. nov., Thiothrix litoralis sp. nov. and 'Candidatus Thiothrix anitrata' sp. nov.</title>
        <authorList>
            <person name="Ravin N.V."/>
            <person name="Smolyakov D."/>
            <person name="Rudenko T.S."/>
            <person name="Mardanov A.V."/>
            <person name="Beletsky A.V."/>
            <person name="Markov N.D."/>
            <person name="Fomenkov A.I."/>
            <person name="Roberts R.J."/>
            <person name="Karnachuk O.V."/>
            <person name="Novikov A."/>
            <person name="Grabovich M.Y."/>
        </authorList>
    </citation>
    <scope>NUCLEOTIDE SEQUENCE [LARGE SCALE GENOMIC DNA]</scope>
    <source>
        <strain evidence="1 2">A52</strain>
    </source>
</reference>
<organism evidence="1 2">
    <name type="scientific">Candidatus Thiothrix anitrata</name>
    <dbReference type="NCBI Taxonomy" id="2823902"/>
    <lineage>
        <taxon>Bacteria</taxon>
        <taxon>Pseudomonadati</taxon>
        <taxon>Pseudomonadota</taxon>
        <taxon>Gammaproteobacteria</taxon>
        <taxon>Thiotrichales</taxon>
        <taxon>Thiotrichaceae</taxon>
        <taxon>Thiothrix</taxon>
    </lineage>
</organism>
<name>A0ABX7X8R8_9GAMM</name>
<dbReference type="Proteomes" id="UP000672027">
    <property type="component" value="Chromosome"/>
</dbReference>
<dbReference type="InterPro" id="IPR036388">
    <property type="entry name" value="WH-like_DNA-bd_sf"/>
</dbReference>
<dbReference type="RefSeq" id="WP_210230245.1">
    <property type="nucleotide sequence ID" value="NZ_CP072800.1"/>
</dbReference>